<keyword evidence="1" id="KW-0863">Zinc-finger</keyword>
<dbReference type="WBParaSite" id="scf7180000424524.g13371">
    <property type="protein sequence ID" value="scf7180000424524.g13371"/>
    <property type="gene ID" value="scf7180000424524.g13371"/>
</dbReference>
<name>A0A915PC69_9BILA</name>
<dbReference type="PROSITE" id="PS50158">
    <property type="entry name" value="ZF_CCHC"/>
    <property type="match status" value="1"/>
</dbReference>
<accession>A0A915PC69</accession>
<protein>
    <submittedName>
        <fullName evidence="5">CCHC-type domain-containing protein</fullName>
    </submittedName>
</protein>
<proteinExistence type="predicted"/>
<dbReference type="Pfam" id="PF08719">
    <property type="entry name" value="NADAR"/>
    <property type="match status" value="1"/>
</dbReference>
<dbReference type="Pfam" id="PF03564">
    <property type="entry name" value="DUF1759"/>
    <property type="match status" value="1"/>
</dbReference>
<keyword evidence="1" id="KW-0479">Metal-binding</keyword>
<dbReference type="GO" id="GO:0019899">
    <property type="term" value="F:enzyme binding"/>
    <property type="evidence" value="ECO:0007669"/>
    <property type="project" value="UniProtKB-ARBA"/>
</dbReference>
<sequence>MVFPEFIVHPLVLAVDVLKDYLEEPEPVIPPRPTNEQERHECKILMRSLKAKNEDIFEQIQEIRNGRQVYEERVREYTLEEQQEFDQTLRASVDLAEAYQISRRAKKRHIKYSEFIDELDKILGTGSEISGTSRSKGVILPKLELKMFDGYEWEKFWPLYEATIHNDKDLDPIQKMSYLDSLLRGEPKKVVQGLLPFSEANYNLAVDLLKSKYGKNEKIIRDLHNKLSSIPESRSIEDDIVNQVEVERVCRQLEHYNQDLKSPQIFLALEQKMSKKVLLKYLDLKQNEGTEPWTTELYRKCYAKAVEHCQMINEIYRKGKKVKELDKNSSKGNHGEPLSPTMNFAIRYQPKDTRKPWRASDEGPSRLGREREREKRRNKRNRSRREIEDSSSRSSSYSSVSSNTSTSQSRTNRNQRGSPWPRDKRDKARFERSESSSNSRSPARYPCQLCQGKHFPLDCDKYKTIEDRKKQIQDLALCYICLKKGHNARECPRYNLPCFLCKRPKHNVALCGKRVPRTEQVTLTMYEKEVNDLKEVNSLTVTTKGIIKKPDESFTLLKCIEVTIYNPQKPNLRKRVIVFLDPGSERSYITKKLGEELELVATGQANFNISGLGGVQLGTYESQIVEFGVKGRNCDRVIKARAIEKVMRELKFIKYRKAQLKELSENKIKLKPENVEPEVLIGNDYYDTFHVSVLERLANGFFINDSSLGKFLSGEGKIKSREKQEVNKTKPSVVLASVQEDDIEFEAKEFRKTKSSDLELNQLVERQINLETIGKLLRQQAEKDKNLNWDKPVDQKSEEDWKKLIKTWNDQAITVSRKCWTLEEERKMINAELQLSLGASDINEEIIPICNFERFSQWKRVRNCMAYVLRAIEHFKQPDPERRKIMNCEINLVPPLTRDEIISAEIFLILEAQEMFPPKEESIRNLGLFQEHGIWRAGGRLQKSELEPNAIHPIYLHQAAPIVPLIIKDLHKERKHTGTINLCAALRQTYWIPKSFPLMKGNETDISTEPIDKNDPNYFEQSNSRESLIDKYKNAVSAAEWFWKEWKKSYLLALREKHVNCAKKPQLRPEAGDVVIIEDKNTPRNLWKLGKITEILSVRTAKVRVGNKEFERAIKHLYPLEVNEFGVVEEMNKDETNQSKGVKTEKEIKNSEKFEDSNNFAISDKQKMEEDLIQIDETEAIFSKEELEQAEKILDEEEEDTISLDGGVIIEIATETKLIPKEKQRFSTTQGGNFRVDVPTWLLGDDNIEILGEVVREKGYRALTSNYPMESVWWITLPGRAKLNQLLTTVIFWCSMLSPNIYGVLDWLTRIPGLQVIWIGDRPPPYHPITWVHPNADTNLKMLLGMLMGVGAKFELTKIRKRKRSSQNNIPQEKFPQVAVVPRLSGPSTSGSSSAVVPSNNSAVVPPTNTRTIFTSNFWPSTFWLHGQQYFSVEQYYCEQKCLLLGRLEAAKEVMRTYSAAQAKNIAALRTHQEMIDWSRVKYGVMMEGLTAKFSLPREKEVLISTHPAMLLEASSDTDWGTGERLEQRMRVGRGDNNLGKLLMILRETIIQDPSVQTINSAPWGSTVVSISQQPTVELEKEREQVVDPTVELVDGPEQKMEQKIWKLFEKTMENCYDERFDFIEKLSSILEKEIGECRTFPFGSTLSRLAKINTDIDVFVFTPEENLVKEDKLKSIRNVLRKHFEFEKLVVIASAKCPVMVAKVKNGFSVDITVGGANDMKGIYNSLAINILGKIDERFLNSRSGELMRRPKGEGAPFKNDLIVILEPFAQEANSARAVNIKGWKEIKEHLRRTVESARARDWLEWQELMGIHEPSWPRCGPPRIKAINDSDSDDEVERLGLESKTIIRQMKNFAATPTKEEKEAYDPERNWKLSKSEFNRTKSYPRRVFINSKVYGIMILTMLTLMCRLTYASFSTPLICHNEGNSKFVRISREKTTCLNLDKLFDEAPITLRLTLYRPDQKEYEQKARLCAVVMHVAKFWTNLLNDQFTETQQIHIRTSKEECEEMIRTNVCKHGNLVGDPNAMTTTNKLEIKHTYWSIGKSETSVTNCIVKTVTLISQPGREEISSPLIDLSHCRYSEGNCHIDDESVVVWKVEPTEGVNAFWHNSERRCVFKKFATRNGTLYRNGWLSYPPDLALTFPEDPKTIASCHRWLIVSDQGLAVEQRQYDQMHGLIKNRRRREKEIGILDGSVEVSQLESQMQARSLFADRELRRAFSTYSRMLCDYITDSTLSGEDFTHLNPTLVIRKLANIQEVEARWVEKNILEFWPCSAIHKYEIVKTEEICYDKLMINLSISESEHDIKAFLDPITFILSRSANPMPCERYRLIAVELKGILSQVDQITGKITPVKEISELSTQTKEWSIKLPKTDLQIFRKLILTNLSHPQLEMLEIMKGFRMNEFNPYKMSKSFLGGGSVENRENSEPGIWGTRYDQKQQCIHNSREESQESLIGEP</sequence>
<dbReference type="SUPFAM" id="SSF57756">
    <property type="entry name" value="Retrovirus zinc finger-like domains"/>
    <property type="match status" value="1"/>
</dbReference>
<dbReference type="InterPro" id="IPR008737">
    <property type="entry name" value="DUF1758"/>
</dbReference>
<dbReference type="InterPro" id="IPR043519">
    <property type="entry name" value="NT_sf"/>
</dbReference>
<dbReference type="InterPro" id="IPR001878">
    <property type="entry name" value="Znf_CCHC"/>
</dbReference>
<dbReference type="Pfam" id="PF05585">
    <property type="entry name" value="DUF1758"/>
    <property type="match status" value="1"/>
</dbReference>
<dbReference type="PANTHER" id="PTHR47331:SF5">
    <property type="entry name" value="RIBONUCLEASE H"/>
    <property type="match status" value="1"/>
</dbReference>
<feature type="region of interest" description="Disordered" evidence="2">
    <location>
        <begin position="322"/>
        <end position="443"/>
    </location>
</feature>
<dbReference type="Gene3D" id="1.10.357.40">
    <property type="entry name" value="YbiA-like"/>
    <property type="match status" value="1"/>
</dbReference>
<keyword evidence="1" id="KW-0862">Zinc</keyword>
<dbReference type="InterPro" id="IPR012816">
    <property type="entry name" value="NADAR"/>
</dbReference>
<feature type="compositionally biased region" description="Basic and acidic residues" evidence="2">
    <location>
        <begin position="421"/>
        <end position="434"/>
    </location>
</feature>
<evidence type="ECO:0000313" key="4">
    <source>
        <dbReference type="Proteomes" id="UP000887560"/>
    </source>
</evidence>
<reference evidence="5" key="1">
    <citation type="submission" date="2022-11" db="UniProtKB">
        <authorList>
            <consortium name="WormBaseParasite"/>
        </authorList>
    </citation>
    <scope>IDENTIFICATION</scope>
</reference>
<dbReference type="InterPro" id="IPR037238">
    <property type="entry name" value="YbiA-like_sf"/>
</dbReference>
<dbReference type="CDD" id="cd15457">
    <property type="entry name" value="NADAR"/>
    <property type="match status" value="1"/>
</dbReference>
<evidence type="ECO:0000256" key="2">
    <source>
        <dbReference type="SAM" id="MobiDB-lite"/>
    </source>
</evidence>
<keyword evidence="4" id="KW-1185">Reference proteome</keyword>
<organism evidence="4 5">
    <name type="scientific">Meloidogyne floridensis</name>
    <dbReference type="NCBI Taxonomy" id="298350"/>
    <lineage>
        <taxon>Eukaryota</taxon>
        <taxon>Metazoa</taxon>
        <taxon>Ecdysozoa</taxon>
        <taxon>Nematoda</taxon>
        <taxon>Chromadorea</taxon>
        <taxon>Rhabditida</taxon>
        <taxon>Tylenchina</taxon>
        <taxon>Tylenchomorpha</taxon>
        <taxon>Tylenchoidea</taxon>
        <taxon>Meloidogynidae</taxon>
        <taxon>Meloidogyninae</taxon>
        <taxon>Meloidogyne</taxon>
    </lineage>
</organism>
<dbReference type="PANTHER" id="PTHR47331">
    <property type="entry name" value="PHD-TYPE DOMAIN-CONTAINING PROTEIN"/>
    <property type="match status" value="1"/>
</dbReference>
<evidence type="ECO:0000259" key="3">
    <source>
        <dbReference type="PROSITE" id="PS50158"/>
    </source>
</evidence>
<dbReference type="InterPro" id="IPR040676">
    <property type="entry name" value="DUF5641"/>
</dbReference>
<dbReference type="NCBIfam" id="TIGR02464">
    <property type="entry name" value="ribofla_fusion"/>
    <property type="match status" value="1"/>
</dbReference>
<dbReference type="SUPFAM" id="SSF143990">
    <property type="entry name" value="YbiA-like"/>
    <property type="match status" value="1"/>
</dbReference>
<evidence type="ECO:0000313" key="5">
    <source>
        <dbReference type="WBParaSite" id="scf7180000424524.g13371"/>
    </source>
</evidence>
<dbReference type="Pfam" id="PF18701">
    <property type="entry name" value="DUF5641"/>
    <property type="match status" value="1"/>
</dbReference>
<feature type="region of interest" description="Disordered" evidence="2">
    <location>
        <begin position="2423"/>
        <end position="2455"/>
    </location>
</feature>
<dbReference type="CDD" id="cd05402">
    <property type="entry name" value="NT_PAP_TUTase"/>
    <property type="match status" value="1"/>
</dbReference>
<feature type="compositionally biased region" description="Basic and acidic residues" evidence="2">
    <location>
        <begin position="349"/>
        <end position="375"/>
    </location>
</feature>
<dbReference type="Gene3D" id="3.30.460.10">
    <property type="entry name" value="Beta Polymerase, domain 2"/>
    <property type="match status" value="1"/>
</dbReference>
<dbReference type="InterPro" id="IPR054708">
    <property type="entry name" value="MTPAP-like_central"/>
</dbReference>
<dbReference type="SUPFAM" id="SSF81301">
    <property type="entry name" value="Nucleotidyltransferase"/>
    <property type="match status" value="1"/>
</dbReference>
<dbReference type="InterPro" id="IPR036875">
    <property type="entry name" value="Znf_CCHC_sf"/>
</dbReference>
<dbReference type="GO" id="GO:0003676">
    <property type="term" value="F:nucleic acid binding"/>
    <property type="evidence" value="ECO:0007669"/>
    <property type="project" value="InterPro"/>
</dbReference>
<feature type="compositionally biased region" description="Low complexity" evidence="2">
    <location>
        <begin position="392"/>
        <end position="416"/>
    </location>
</feature>
<dbReference type="Proteomes" id="UP000887560">
    <property type="component" value="Unplaced"/>
</dbReference>
<dbReference type="Gene3D" id="4.10.60.10">
    <property type="entry name" value="Zinc finger, CCHC-type"/>
    <property type="match status" value="1"/>
</dbReference>
<dbReference type="GO" id="GO:0008270">
    <property type="term" value="F:zinc ion binding"/>
    <property type="evidence" value="ECO:0007669"/>
    <property type="project" value="UniProtKB-KW"/>
</dbReference>
<dbReference type="Pfam" id="PF22600">
    <property type="entry name" value="MTPAP-like_central"/>
    <property type="match status" value="1"/>
</dbReference>
<evidence type="ECO:0000256" key="1">
    <source>
        <dbReference type="PROSITE-ProRule" id="PRU00047"/>
    </source>
</evidence>
<feature type="domain" description="CCHC-type" evidence="3">
    <location>
        <begin position="478"/>
        <end position="493"/>
    </location>
</feature>
<dbReference type="SMART" id="SM00343">
    <property type="entry name" value="ZnF_C2HC"/>
    <property type="match status" value="2"/>
</dbReference>
<dbReference type="InterPro" id="IPR005312">
    <property type="entry name" value="DUF1759"/>
</dbReference>